<sequence>MGTLMQVIWLRQIKDLFQNWRGKISGFMTDGDSINASDTENEAKFNMRFSNLLVPLEIALLAGVEQVMAGPGGYVSLVNASPYDWVLLYKHEYQMDWQPKDVIPAGKTLEYTSDFAHITN</sequence>
<evidence type="ECO:0000313" key="1">
    <source>
        <dbReference type="EMBL" id="CAG8952238.1"/>
    </source>
</evidence>
<gene>
    <name evidence="1" type="ORF">HYFRA_00000978</name>
</gene>
<dbReference type="OrthoDB" id="1046782at2759"/>
<protein>
    <submittedName>
        <fullName evidence="1">Uncharacterized protein</fullName>
    </submittedName>
</protein>
<proteinExistence type="predicted"/>
<evidence type="ECO:0000313" key="2">
    <source>
        <dbReference type="Proteomes" id="UP000696280"/>
    </source>
</evidence>
<dbReference type="EMBL" id="CAJVRL010000045">
    <property type="protein sequence ID" value="CAG8952238.1"/>
    <property type="molecule type" value="Genomic_DNA"/>
</dbReference>
<dbReference type="AlphaFoldDB" id="A0A9N9PR89"/>
<organism evidence="1 2">
    <name type="scientific">Hymenoscyphus fraxineus</name>
    <dbReference type="NCBI Taxonomy" id="746836"/>
    <lineage>
        <taxon>Eukaryota</taxon>
        <taxon>Fungi</taxon>
        <taxon>Dikarya</taxon>
        <taxon>Ascomycota</taxon>
        <taxon>Pezizomycotina</taxon>
        <taxon>Leotiomycetes</taxon>
        <taxon>Helotiales</taxon>
        <taxon>Helotiaceae</taxon>
        <taxon>Hymenoscyphus</taxon>
    </lineage>
</organism>
<accession>A0A9N9PR89</accession>
<name>A0A9N9PR89_9HELO</name>
<keyword evidence="2" id="KW-1185">Reference proteome</keyword>
<comment type="caution">
    <text evidence="1">The sequence shown here is derived from an EMBL/GenBank/DDBJ whole genome shotgun (WGS) entry which is preliminary data.</text>
</comment>
<dbReference type="Proteomes" id="UP000696280">
    <property type="component" value="Unassembled WGS sequence"/>
</dbReference>
<reference evidence="1" key="1">
    <citation type="submission" date="2021-07" db="EMBL/GenBank/DDBJ databases">
        <authorList>
            <person name="Durling M."/>
        </authorList>
    </citation>
    <scope>NUCLEOTIDE SEQUENCE</scope>
</reference>